<organism evidence="2 3">
    <name type="scientific">Tritrichomonas musculus</name>
    <dbReference type="NCBI Taxonomy" id="1915356"/>
    <lineage>
        <taxon>Eukaryota</taxon>
        <taxon>Metamonada</taxon>
        <taxon>Parabasalia</taxon>
        <taxon>Tritrichomonadida</taxon>
        <taxon>Tritrichomonadidae</taxon>
        <taxon>Tritrichomonas</taxon>
    </lineage>
</organism>
<sequence length="117" mass="12700">MSCTNGIPQGRRRNVQKAYINESSNEDAKTTPAPIPDCSRPCGNCTYISPEPNESLQNSSINNVPSAANRLRSNNNCTYISPESNGSSHSAISSNAPPGIPTQSNRRYKQRVYVDPS</sequence>
<accession>A0ABR2KFJ2</accession>
<evidence type="ECO:0000256" key="1">
    <source>
        <dbReference type="SAM" id="MobiDB-lite"/>
    </source>
</evidence>
<name>A0ABR2KFJ2_9EUKA</name>
<comment type="caution">
    <text evidence="2">The sequence shown here is derived from an EMBL/GenBank/DDBJ whole genome shotgun (WGS) entry which is preliminary data.</text>
</comment>
<feature type="compositionally biased region" description="Polar residues" evidence="1">
    <location>
        <begin position="74"/>
        <end position="83"/>
    </location>
</feature>
<dbReference type="Proteomes" id="UP001470230">
    <property type="component" value="Unassembled WGS sequence"/>
</dbReference>
<feature type="region of interest" description="Disordered" evidence="1">
    <location>
        <begin position="1"/>
        <end position="35"/>
    </location>
</feature>
<proteinExistence type="predicted"/>
<protein>
    <submittedName>
        <fullName evidence="2">Uncharacterized protein</fullName>
    </submittedName>
</protein>
<feature type="compositionally biased region" description="Low complexity" evidence="1">
    <location>
        <begin position="84"/>
        <end position="96"/>
    </location>
</feature>
<feature type="region of interest" description="Disordered" evidence="1">
    <location>
        <begin position="74"/>
        <end position="117"/>
    </location>
</feature>
<gene>
    <name evidence="2" type="ORF">M9Y10_034344</name>
</gene>
<dbReference type="EMBL" id="JAPFFF010000005">
    <property type="protein sequence ID" value="KAK8889593.1"/>
    <property type="molecule type" value="Genomic_DNA"/>
</dbReference>
<keyword evidence="3" id="KW-1185">Reference proteome</keyword>
<evidence type="ECO:0000313" key="2">
    <source>
        <dbReference type="EMBL" id="KAK8889593.1"/>
    </source>
</evidence>
<reference evidence="2 3" key="1">
    <citation type="submission" date="2024-04" db="EMBL/GenBank/DDBJ databases">
        <title>Tritrichomonas musculus Genome.</title>
        <authorList>
            <person name="Alves-Ferreira E."/>
            <person name="Grigg M."/>
            <person name="Lorenzi H."/>
            <person name="Galac M."/>
        </authorList>
    </citation>
    <scope>NUCLEOTIDE SEQUENCE [LARGE SCALE GENOMIC DNA]</scope>
    <source>
        <strain evidence="2 3">EAF2021</strain>
    </source>
</reference>
<evidence type="ECO:0000313" key="3">
    <source>
        <dbReference type="Proteomes" id="UP001470230"/>
    </source>
</evidence>